<proteinExistence type="predicted"/>
<evidence type="ECO:0000313" key="2">
    <source>
        <dbReference type="EMBL" id="KAL1395091.1"/>
    </source>
</evidence>
<reference evidence="2 3" key="1">
    <citation type="submission" date="2024-05" db="EMBL/GenBank/DDBJ databases">
        <title>Culex pipiens pipiens assembly and annotation.</title>
        <authorList>
            <person name="Alout H."/>
            <person name="Durand T."/>
        </authorList>
    </citation>
    <scope>NUCLEOTIDE SEQUENCE [LARGE SCALE GENOMIC DNA]</scope>
    <source>
        <strain evidence="2">HA-2024</strain>
        <tissue evidence="2">Whole body</tissue>
    </source>
</reference>
<dbReference type="AlphaFoldDB" id="A0ABD1D626"/>
<feature type="region of interest" description="Disordered" evidence="1">
    <location>
        <begin position="1"/>
        <end position="20"/>
    </location>
</feature>
<protein>
    <submittedName>
        <fullName evidence="2">Uncharacterized protein</fullName>
    </submittedName>
</protein>
<comment type="caution">
    <text evidence="2">The sequence shown here is derived from an EMBL/GenBank/DDBJ whole genome shotgun (WGS) entry which is preliminary data.</text>
</comment>
<dbReference type="Proteomes" id="UP001562425">
    <property type="component" value="Unassembled WGS sequence"/>
</dbReference>
<evidence type="ECO:0000313" key="3">
    <source>
        <dbReference type="Proteomes" id="UP001562425"/>
    </source>
</evidence>
<dbReference type="EMBL" id="JBEHCU010007298">
    <property type="protein sequence ID" value="KAL1395091.1"/>
    <property type="molecule type" value="Genomic_DNA"/>
</dbReference>
<organism evidence="2 3">
    <name type="scientific">Culex pipiens pipiens</name>
    <name type="common">Northern house mosquito</name>
    <dbReference type="NCBI Taxonomy" id="38569"/>
    <lineage>
        <taxon>Eukaryota</taxon>
        <taxon>Metazoa</taxon>
        <taxon>Ecdysozoa</taxon>
        <taxon>Arthropoda</taxon>
        <taxon>Hexapoda</taxon>
        <taxon>Insecta</taxon>
        <taxon>Pterygota</taxon>
        <taxon>Neoptera</taxon>
        <taxon>Endopterygota</taxon>
        <taxon>Diptera</taxon>
        <taxon>Nematocera</taxon>
        <taxon>Culicoidea</taxon>
        <taxon>Culicidae</taxon>
        <taxon>Culicinae</taxon>
        <taxon>Culicini</taxon>
        <taxon>Culex</taxon>
        <taxon>Culex</taxon>
    </lineage>
</organism>
<accession>A0ABD1D626</accession>
<keyword evidence="3" id="KW-1185">Reference proteome</keyword>
<gene>
    <name evidence="2" type="ORF">pipiens_011492</name>
</gene>
<sequence>MTCPFTRHAPPTGSFQRQPSIADAHSWNLDEELSEIPDDALTLSQLNAAIQLLTAPSVGDVCQLFLSVSNLQHISS</sequence>
<evidence type="ECO:0000256" key="1">
    <source>
        <dbReference type="SAM" id="MobiDB-lite"/>
    </source>
</evidence>
<name>A0ABD1D626_CULPP</name>